<protein>
    <submittedName>
        <fullName evidence="2">DAK1/DegV-like protein</fullName>
    </submittedName>
</protein>
<dbReference type="InterPro" id="IPR050861">
    <property type="entry name" value="Dihydroxyacetone_Kinase"/>
</dbReference>
<accession>A0A8E2JCZ4</accession>
<dbReference type="GO" id="GO:0019563">
    <property type="term" value="P:glycerol catabolic process"/>
    <property type="evidence" value="ECO:0007669"/>
    <property type="project" value="TreeGrafter"/>
</dbReference>
<reference evidence="2 3" key="1">
    <citation type="journal article" date="2016" name="Nat. Commun.">
        <title>Ectomycorrhizal ecology is imprinted in the genome of the dominant symbiotic fungus Cenococcum geophilum.</title>
        <authorList>
            <consortium name="DOE Joint Genome Institute"/>
            <person name="Peter M."/>
            <person name="Kohler A."/>
            <person name="Ohm R.A."/>
            <person name="Kuo A."/>
            <person name="Krutzmann J."/>
            <person name="Morin E."/>
            <person name="Arend M."/>
            <person name="Barry K.W."/>
            <person name="Binder M."/>
            <person name="Choi C."/>
            <person name="Clum A."/>
            <person name="Copeland A."/>
            <person name="Grisel N."/>
            <person name="Haridas S."/>
            <person name="Kipfer T."/>
            <person name="LaButti K."/>
            <person name="Lindquist E."/>
            <person name="Lipzen A."/>
            <person name="Maire R."/>
            <person name="Meier B."/>
            <person name="Mihaltcheva S."/>
            <person name="Molinier V."/>
            <person name="Murat C."/>
            <person name="Poggeler S."/>
            <person name="Quandt C.A."/>
            <person name="Sperisen C."/>
            <person name="Tritt A."/>
            <person name="Tisserant E."/>
            <person name="Crous P.W."/>
            <person name="Henrissat B."/>
            <person name="Nehls U."/>
            <person name="Egli S."/>
            <person name="Spatafora J.W."/>
            <person name="Grigoriev I.V."/>
            <person name="Martin F.M."/>
        </authorList>
    </citation>
    <scope>NUCLEOTIDE SEQUENCE [LARGE SCALE GENOMIC DNA]</scope>
    <source>
        <strain evidence="2 3">CBS 459.81</strain>
    </source>
</reference>
<dbReference type="Pfam" id="PF02733">
    <property type="entry name" value="Dak1"/>
    <property type="match status" value="1"/>
</dbReference>
<dbReference type="Gene3D" id="3.40.50.10440">
    <property type="entry name" value="Dihydroxyacetone kinase, domain 1"/>
    <property type="match status" value="1"/>
</dbReference>
<gene>
    <name evidence="2" type="ORF">K432DRAFT_418361</name>
</gene>
<proteinExistence type="predicted"/>
<dbReference type="GO" id="GO:0005829">
    <property type="term" value="C:cytosol"/>
    <property type="evidence" value="ECO:0007669"/>
    <property type="project" value="TreeGrafter"/>
</dbReference>
<evidence type="ECO:0000259" key="1">
    <source>
        <dbReference type="PROSITE" id="PS51481"/>
    </source>
</evidence>
<dbReference type="AlphaFoldDB" id="A0A8E2JCZ4"/>
<dbReference type="PANTHER" id="PTHR28629:SF4">
    <property type="entry name" value="TRIOKINASE_FMN CYCLASE"/>
    <property type="match status" value="1"/>
</dbReference>
<dbReference type="OrthoDB" id="1724672at2759"/>
<name>A0A8E2JCZ4_9PEZI</name>
<evidence type="ECO:0000313" key="3">
    <source>
        <dbReference type="Proteomes" id="UP000250266"/>
    </source>
</evidence>
<dbReference type="PANTHER" id="PTHR28629">
    <property type="entry name" value="TRIOKINASE/FMN CYCLASE"/>
    <property type="match status" value="1"/>
</dbReference>
<evidence type="ECO:0000313" key="2">
    <source>
        <dbReference type="EMBL" id="OCK77852.1"/>
    </source>
</evidence>
<keyword evidence="3" id="KW-1185">Reference proteome</keyword>
<dbReference type="PROSITE" id="PS51481">
    <property type="entry name" value="DHAK"/>
    <property type="match status" value="1"/>
</dbReference>
<feature type="domain" description="DhaK" evidence="1">
    <location>
        <begin position="13"/>
        <end position="367"/>
    </location>
</feature>
<dbReference type="Gene3D" id="3.30.1180.20">
    <property type="entry name" value="Dihydroxyacetone kinase, domain 2"/>
    <property type="match status" value="1"/>
</dbReference>
<dbReference type="GO" id="GO:0004371">
    <property type="term" value="F:glycerone kinase activity"/>
    <property type="evidence" value="ECO:0007669"/>
    <property type="project" value="InterPro"/>
</dbReference>
<dbReference type="InterPro" id="IPR004006">
    <property type="entry name" value="DhaK_dom"/>
</dbReference>
<dbReference type="EMBL" id="KV745096">
    <property type="protein sequence ID" value="OCK77852.1"/>
    <property type="molecule type" value="Genomic_DNA"/>
</dbReference>
<organism evidence="2 3">
    <name type="scientific">Lepidopterella palustris CBS 459.81</name>
    <dbReference type="NCBI Taxonomy" id="1314670"/>
    <lineage>
        <taxon>Eukaryota</taxon>
        <taxon>Fungi</taxon>
        <taxon>Dikarya</taxon>
        <taxon>Ascomycota</taxon>
        <taxon>Pezizomycotina</taxon>
        <taxon>Dothideomycetes</taxon>
        <taxon>Pleosporomycetidae</taxon>
        <taxon>Mytilinidiales</taxon>
        <taxon>Argynnaceae</taxon>
        <taxon>Lepidopterella</taxon>
    </lineage>
</organism>
<dbReference type="Proteomes" id="UP000250266">
    <property type="component" value="Unassembled WGS sequence"/>
</dbReference>
<sequence>MAVPPPAKETFHFINDPADVINEALTLHNPWLSYVPTHKIIYRSDLADFRDSHVTTIGFSCGGHEPMFAGFVGPSFLSAYVSGNIFASPTAAQVFEAIRLCRPSSSSSRGTFVVCGNYTGDILNTGLAITRAQTAGYKVRFVPVGDNVAIGREKGGKVGWRGLSGHLIALKCACALADMGEGLERATEMMEYEAGEIGTMGWAFDRGTLPMGTLSPLPVLPPDTIEPRMGAHGEQGPQALPPPPSPATLVERMITLLTDISDTDHAFIPFSQSSCSSTDKLDNEIVLLLGSLGLTSDAILARFAELAVAEMEKREFVVRRLIMGPMVTSLKMSGVGITVWTLPSEEGEEWGRRRRLLAASGSARLALNYIVRNPKK</sequence>
<dbReference type="SUPFAM" id="SSF82549">
    <property type="entry name" value="DAK1/DegV-like"/>
    <property type="match status" value="1"/>
</dbReference>